<gene>
    <name evidence="1" type="ORF">DERYTH_LOCUS24975</name>
</gene>
<proteinExistence type="predicted"/>
<sequence length="334" mass="39942">HDLARMWIEMNYEEIIQDTNDLVLQGQFLICYPPESTTVIDNKILYEKLNDLCKLGYRITMKVFCDILHLFEKRITLFGNKIVQVSAKIRNCKEDDLLIEFLEMSMISLQNFALVRDFFFSARTDLKKPFMCMILNHVRYSNQMIDDVMKSDCEMQDPIFNFRKIMPFEKSFLVWVLKEYDIDSDVIRECFDYIFRLRVIVSIFDRPENSSFGFTSKNIEHIKKLFYAYVSGGASFEKHHLDLLQICDEDELHKPFFNFFLSFIFNNHVVQSIAYDNLYFGIDLDKTRKYAKDLSDKWYDILSCCEPKKYVWGNYEFLFKANFFSKLNEFMTSI</sequence>
<accession>A0A9N9K5R8</accession>
<evidence type="ECO:0000313" key="1">
    <source>
        <dbReference type="EMBL" id="CAG8808866.1"/>
    </source>
</evidence>
<keyword evidence="2" id="KW-1185">Reference proteome</keyword>
<comment type="caution">
    <text evidence="1">The sequence shown here is derived from an EMBL/GenBank/DDBJ whole genome shotgun (WGS) entry which is preliminary data.</text>
</comment>
<evidence type="ECO:0000313" key="2">
    <source>
        <dbReference type="Proteomes" id="UP000789405"/>
    </source>
</evidence>
<protein>
    <submittedName>
        <fullName evidence="1">9234_t:CDS:1</fullName>
    </submittedName>
</protein>
<organism evidence="1 2">
    <name type="scientific">Dentiscutata erythropus</name>
    <dbReference type="NCBI Taxonomy" id="1348616"/>
    <lineage>
        <taxon>Eukaryota</taxon>
        <taxon>Fungi</taxon>
        <taxon>Fungi incertae sedis</taxon>
        <taxon>Mucoromycota</taxon>
        <taxon>Glomeromycotina</taxon>
        <taxon>Glomeromycetes</taxon>
        <taxon>Diversisporales</taxon>
        <taxon>Gigasporaceae</taxon>
        <taxon>Dentiscutata</taxon>
    </lineage>
</organism>
<dbReference type="OrthoDB" id="2438013at2759"/>
<dbReference type="Proteomes" id="UP000789405">
    <property type="component" value="Unassembled WGS sequence"/>
</dbReference>
<reference evidence="1" key="1">
    <citation type="submission" date="2021-06" db="EMBL/GenBank/DDBJ databases">
        <authorList>
            <person name="Kallberg Y."/>
            <person name="Tangrot J."/>
            <person name="Rosling A."/>
        </authorList>
    </citation>
    <scope>NUCLEOTIDE SEQUENCE</scope>
    <source>
        <strain evidence="1">MA453B</strain>
    </source>
</reference>
<dbReference type="AlphaFoldDB" id="A0A9N9K5R8"/>
<name>A0A9N9K5R8_9GLOM</name>
<feature type="non-terminal residue" evidence="1">
    <location>
        <position position="1"/>
    </location>
</feature>
<dbReference type="EMBL" id="CAJVPY010044318">
    <property type="protein sequence ID" value="CAG8808866.1"/>
    <property type="molecule type" value="Genomic_DNA"/>
</dbReference>